<protein>
    <submittedName>
        <fullName evidence="1">Uncharacterized protein</fullName>
    </submittedName>
</protein>
<reference evidence="1" key="1">
    <citation type="journal article" date="2021" name="New Phytol.">
        <title>Evolutionary innovations through gain and loss of genes in the ectomycorrhizal Boletales.</title>
        <authorList>
            <person name="Wu G."/>
            <person name="Miyauchi S."/>
            <person name="Morin E."/>
            <person name="Kuo A."/>
            <person name="Drula E."/>
            <person name="Varga T."/>
            <person name="Kohler A."/>
            <person name="Feng B."/>
            <person name="Cao Y."/>
            <person name="Lipzen A."/>
            <person name="Daum C."/>
            <person name="Hundley H."/>
            <person name="Pangilinan J."/>
            <person name="Johnson J."/>
            <person name="Barry K."/>
            <person name="LaButti K."/>
            <person name="Ng V."/>
            <person name="Ahrendt S."/>
            <person name="Min B."/>
            <person name="Choi I.G."/>
            <person name="Park H."/>
            <person name="Plett J.M."/>
            <person name="Magnuson J."/>
            <person name="Spatafora J.W."/>
            <person name="Nagy L.G."/>
            <person name="Henrissat B."/>
            <person name="Grigoriev I.V."/>
            <person name="Yang Z.L."/>
            <person name="Xu J."/>
            <person name="Martin F.M."/>
        </authorList>
    </citation>
    <scope>NUCLEOTIDE SEQUENCE</scope>
    <source>
        <strain evidence="1">ATCC 28755</strain>
    </source>
</reference>
<organism evidence="1 2">
    <name type="scientific">Hygrophoropsis aurantiaca</name>
    <dbReference type="NCBI Taxonomy" id="72124"/>
    <lineage>
        <taxon>Eukaryota</taxon>
        <taxon>Fungi</taxon>
        <taxon>Dikarya</taxon>
        <taxon>Basidiomycota</taxon>
        <taxon>Agaricomycotina</taxon>
        <taxon>Agaricomycetes</taxon>
        <taxon>Agaricomycetidae</taxon>
        <taxon>Boletales</taxon>
        <taxon>Coniophorineae</taxon>
        <taxon>Hygrophoropsidaceae</taxon>
        <taxon>Hygrophoropsis</taxon>
    </lineage>
</organism>
<proteinExistence type="predicted"/>
<dbReference type="Proteomes" id="UP000790377">
    <property type="component" value="Unassembled WGS sequence"/>
</dbReference>
<sequence>MDSQLERPETSQKASGAFKYLQPYTQSKGPALLLSTLFGASAFVPQPFLPRKAYFPPFLHRAGFSLALGGAAYVLSTGDTRNGSGIATAWSLTYLFLHARRSLRPPPSLHPLTLALTAGSAACAGLYGTQYFVYEV</sequence>
<evidence type="ECO:0000313" key="1">
    <source>
        <dbReference type="EMBL" id="KAH7907166.1"/>
    </source>
</evidence>
<comment type="caution">
    <text evidence="1">The sequence shown here is derived from an EMBL/GenBank/DDBJ whole genome shotgun (WGS) entry which is preliminary data.</text>
</comment>
<evidence type="ECO:0000313" key="2">
    <source>
        <dbReference type="Proteomes" id="UP000790377"/>
    </source>
</evidence>
<gene>
    <name evidence="1" type="ORF">BJ138DRAFT_1160809</name>
</gene>
<dbReference type="EMBL" id="MU267932">
    <property type="protein sequence ID" value="KAH7907166.1"/>
    <property type="molecule type" value="Genomic_DNA"/>
</dbReference>
<accession>A0ACB8A1Z1</accession>
<name>A0ACB8A1Z1_9AGAM</name>
<keyword evidence="2" id="KW-1185">Reference proteome</keyword>